<evidence type="ECO:0000313" key="1">
    <source>
        <dbReference type="EMBL" id="KAA6391402.1"/>
    </source>
</evidence>
<evidence type="ECO:0000313" key="2">
    <source>
        <dbReference type="Proteomes" id="UP000324800"/>
    </source>
</evidence>
<comment type="caution">
    <text evidence="1">The sequence shown here is derived from an EMBL/GenBank/DDBJ whole genome shotgun (WGS) entry which is preliminary data.</text>
</comment>
<proteinExistence type="predicted"/>
<protein>
    <submittedName>
        <fullName evidence="1">Uncharacterized protein</fullName>
    </submittedName>
</protein>
<sequence length="104" mass="11670">GKVNGGVIWIALDCLWRIIYILHEGSNQCKPQHALLSYAEEKIEEFGGMEMCNSHLFHSEQQENIRLIAGWTQQYIINHARSFLCLGNTGSADAAKGTIKKRPA</sequence>
<feature type="non-terminal residue" evidence="1">
    <location>
        <position position="1"/>
    </location>
</feature>
<organism evidence="1 2">
    <name type="scientific">Streblomastix strix</name>
    <dbReference type="NCBI Taxonomy" id="222440"/>
    <lineage>
        <taxon>Eukaryota</taxon>
        <taxon>Metamonada</taxon>
        <taxon>Preaxostyla</taxon>
        <taxon>Oxymonadida</taxon>
        <taxon>Streblomastigidae</taxon>
        <taxon>Streblomastix</taxon>
    </lineage>
</organism>
<dbReference type="Proteomes" id="UP000324800">
    <property type="component" value="Unassembled WGS sequence"/>
</dbReference>
<name>A0A5J4WA53_9EUKA</name>
<accession>A0A5J4WA53</accession>
<gene>
    <name evidence="1" type="ORF">EZS28_013076</name>
</gene>
<reference evidence="1 2" key="1">
    <citation type="submission" date="2019-03" db="EMBL/GenBank/DDBJ databases">
        <title>Single cell metagenomics reveals metabolic interactions within the superorganism composed of flagellate Streblomastix strix and complex community of Bacteroidetes bacteria on its surface.</title>
        <authorList>
            <person name="Treitli S.C."/>
            <person name="Kolisko M."/>
            <person name="Husnik F."/>
            <person name="Keeling P."/>
            <person name="Hampl V."/>
        </authorList>
    </citation>
    <scope>NUCLEOTIDE SEQUENCE [LARGE SCALE GENOMIC DNA]</scope>
    <source>
        <strain evidence="1">ST1C</strain>
    </source>
</reference>
<dbReference type="EMBL" id="SNRW01002894">
    <property type="protein sequence ID" value="KAA6391402.1"/>
    <property type="molecule type" value="Genomic_DNA"/>
</dbReference>
<dbReference type="AlphaFoldDB" id="A0A5J4WA53"/>